<dbReference type="InterPro" id="IPR029021">
    <property type="entry name" value="Prot-tyrosine_phosphatase-like"/>
</dbReference>
<reference evidence="3" key="1">
    <citation type="journal article" date="2017" name="bioRxiv">
        <title>Comparative analysis of the genomes of Stylophora pistillata and Acropora digitifera provides evidence for extensive differences between species of corals.</title>
        <authorList>
            <person name="Voolstra C.R."/>
            <person name="Li Y."/>
            <person name="Liew Y.J."/>
            <person name="Baumgarten S."/>
            <person name="Zoccola D."/>
            <person name="Flot J.-F."/>
            <person name="Tambutte S."/>
            <person name="Allemand D."/>
            <person name="Aranda M."/>
        </authorList>
    </citation>
    <scope>NUCLEOTIDE SEQUENCE [LARGE SCALE GENOMIC DNA]</scope>
</reference>
<organism evidence="2 3">
    <name type="scientific">Stylophora pistillata</name>
    <name type="common">Smooth cauliflower coral</name>
    <dbReference type="NCBI Taxonomy" id="50429"/>
    <lineage>
        <taxon>Eukaryota</taxon>
        <taxon>Metazoa</taxon>
        <taxon>Cnidaria</taxon>
        <taxon>Anthozoa</taxon>
        <taxon>Hexacorallia</taxon>
        <taxon>Scleractinia</taxon>
        <taxon>Astrocoeniina</taxon>
        <taxon>Pocilloporidae</taxon>
        <taxon>Stylophora</taxon>
    </lineage>
</organism>
<comment type="caution">
    <text evidence="2">The sequence shown here is derived from an EMBL/GenBank/DDBJ whole genome shotgun (WGS) entry which is preliminary data.</text>
</comment>
<accession>A0A2B4RJL3</accession>
<sequence length="294" mass="33930">MAIGPVNYRYNINLQDDNVELTDSLKILGVILDERITFKPYIQVQLKKACAKAAAMRKLRKFIPPDVMIRLYKAYVLPHLEYCSPLLLGISNGLKNKLEDTNYYIPRTILGFTPMDLVNHLSQTHIKLGMVVDFTDTYKYYNFEDLSDPEIRYCKIRCAGEKIPNKNVVERFKTYVCTFLKKASDSDSVVGVHCTHGLNRSGYVVCRYLIECRGYTPEDAIKEYGANTFYPEVDYDSDSKMRIFDDLMKYTMQQNDYNSGTQLNPNNFNALFGVIYFDLTAQPEKVTKDPKKLI</sequence>
<dbReference type="InterPro" id="IPR000340">
    <property type="entry name" value="Dual-sp_phosphatase_cat-dom"/>
</dbReference>
<dbReference type="InterPro" id="IPR016130">
    <property type="entry name" value="Tyr_Pase_AS"/>
</dbReference>
<dbReference type="InterPro" id="IPR051029">
    <property type="entry name" value="mRNA_Capping_Enz/RNA_Phosphat"/>
</dbReference>
<dbReference type="InterPro" id="IPR000387">
    <property type="entry name" value="Tyr_Pase_dom"/>
</dbReference>
<name>A0A2B4RJL3_STYPI</name>
<dbReference type="PANTHER" id="PTHR10367:SF9">
    <property type="entry name" value="DUAL-SPECIFICITY PHOSPHATASE 11 (RNA_RNP COMPLEX 1-INTERACTING)"/>
    <property type="match status" value="1"/>
</dbReference>
<evidence type="ECO:0000313" key="2">
    <source>
        <dbReference type="EMBL" id="PFX17811.1"/>
    </source>
</evidence>
<dbReference type="EMBL" id="LSMT01000447">
    <property type="protein sequence ID" value="PFX17811.1"/>
    <property type="molecule type" value="Genomic_DNA"/>
</dbReference>
<dbReference type="Gene3D" id="3.90.190.10">
    <property type="entry name" value="Protein tyrosine phosphatase superfamily"/>
    <property type="match status" value="1"/>
</dbReference>
<dbReference type="OrthoDB" id="428974at2759"/>
<dbReference type="PROSITE" id="PS00383">
    <property type="entry name" value="TYR_PHOSPHATASE_1"/>
    <property type="match status" value="1"/>
</dbReference>
<dbReference type="SUPFAM" id="SSF52799">
    <property type="entry name" value="(Phosphotyrosine protein) phosphatases II"/>
    <property type="match status" value="1"/>
</dbReference>
<dbReference type="STRING" id="50429.A0A2B4RJL3"/>
<gene>
    <name evidence="2" type="primary">Dusp11</name>
    <name evidence="2" type="ORF">AWC38_SpisGene17853</name>
</gene>
<feature type="domain" description="Tyrosine specific protein phosphatases" evidence="1">
    <location>
        <begin position="170"/>
        <end position="222"/>
    </location>
</feature>
<dbReference type="PANTHER" id="PTHR10367">
    <property type="entry name" value="MRNA-CAPPING ENZYME"/>
    <property type="match status" value="1"/>
</dbReference>
<dbReference type="Proteomes" id="UP000225706">
    <property type="component" value="Unassembled WGS sequence"/>
</dbReference>
<evidence type="ECO:0000259" key="1">
    <source>
        <dbReference type="PROSITE" id="PS50056"/>
    </source>
</evidence>
<protein>
    <submittedName>
        <fullName evidence="2">RNA/RNP complex-1-interacting phosphatase</fullName>
    </submittedName>
</protein>
<dbReference type="AlphaFoldDB" id="A0A2B4RJL3"/>
<proteinExistence type="predicted"/>
<dbReference type="Pfam" id="PF00782">
    <property type="entry name" value="DSPc"/>
    <property type="match status" value="1"/>
</dbReference>
<keyword evidence="3" id="KW-1185">Reference proteome</keyword>
<dbReference type="PROSITE" id="PS50056">
    <property type="entry name" value="TYR_PHOSPHATASE_2"/>
    <property type="match status" value="1"/>
</dbReference>
<dbReference type="GO" id="GO:0004651">
    <property type="term" value="F:polynucleotide 5'-phosphatase activity"/>
    <property type="evidence" value="ECO:0007669"/>
    <property type="project" value="TreeGrafter"/>
</dbReference>
<evidence type="ECO:0000313" key="3">
    <source>
        <dbReference type="Proteomes" id="UP000225706"/>
    </source>
</evidence>